<name>A0ABQ4A3Q9_9ACTN</name>
<evidence type="ECO:0000313" key="1">
    <source>
        <dbReference type="EMBL" id="GIE24997.1"/>
    </source>
</evidence>
<accession>A0ABQ4A3Q9</accession>
<dbReference type="Pfam" id="PF10014">
    <property type="entry name" value="2OG-Fe_Oxy_2"/>
    <property type="match status" value="1"/>
</dbReference>
<protein>
    <recommendedName>
        <fullName evidence="3">2OG-Fe dioxygenase family protein</fullName>
    </recommendedName>
</protein>
<proteinExistence type="predicted"/>
<organism evidence="1 2">
    <name type="scientific">Winogradskya humida</name>
    <dbReference type="NCBI Taxonomy" id="113566"/>
    <lineage>
        <taxon>Bacteria</taxon>
        <taxon>Bacillati</taxon>
        <taxon>Actinomycetota</taxon>
        <taxon>Actinomycetes</taxon>
        <taxon>Micromonosporales</taxon>
        <taxon>Micromonosporaceae</taxon>
        <taxon>Winogradskya</taxon>
    </lineage>
</organism>
<keyword evidence="2" id="KW-1185">Reference proteome</keyword>
<gene>
    <name evidence="1" type="ORF">Ahu01nite_080990</name>
</gene>
<evidence type="ECO:0008006" key="3">
    <source>
        <dbReference type="Google" id="ProtNLM"/>
    </source>
</evidence>
<comment type="caution">
    <text evidence="1">The sequence shown here is derived from an EMBL/GenBank/DDBJ whole genome shotgun (WGS) entry which is preliminary data.</text>
</comment>
<dbReference type="RefSeq" id="WP_203841975.1">
    <property type="nucleotide sequence ID" value="NZ_BAAATV010000015.1"/>
</dbReference>
<dbReference type="Proteomes" id="UP000603200">
    <property type="component" value="Unassembled WGS sequence"/>
</dbReference>
<reference evidence="1 2" key="1">
    <citation type="submission" date="2021-01" db="EMBL/GenBank/DDBJ databases">
        <title>Whole genome shotgun sequence of Actinoplanes humidus NBRC 14915.</title>
        <authorList>
            <person name="Komaki H."/>
            <person name="Tamura T."/>
        </authorList>
    </citation>
    <scope>NUCLEOTIDE SEQUENCE [LARGE SCALE GENOMIC DNA]</scope>
    <source>
        <strain evidence="1 2">NBRC 14915</strain>
    </source>
</reference>
<dbReference type="InterPro" id="IPR018724">
    <property type="entry name" value="2OG-Fe_dioxygenase"/>
</dbReference>
<dbReference type="EMBL" id="BOMN01000115">
    <property type="protein sequence ID" value="GIE24997.1"/>
    <property type="molecule type" value="Genomic_DNA"/>
</dbReference>
<dbReference type="Gene3D" id="2.60.120.620">
    <property type="entry name" value="q2cbj1_9rhob like domain"/>
    <property type="match status" value="1"/>
</dbReference>
<sequence>MTASTSIAPITGQQLRDGVPTFSATVGRAGFIVLRKDELAGLLGDADLEAFRGAWENLAVDTQIDGGGTYRQRRYGRLRVEVDGDDVTFEALPNATFRQDVIPLWKGKNRVFEAVAEDVLLSAGMRALVGFDARMATALSGNTSWEIGVHLVRIIARSGVEGLPTPEGRHRDGHAYVGMHMLRRDGVTGGLSTVYPNDGGQVVRTTLLEPLDSMFVDDAMVTHEVSPTVPEGVSGVRDMLLVDVNPAV</sequence>
<evidence type="ECO:0000313" key="2">
    <source>
        <dbReference type="Proteomes" id="UP000603200"/>
    </source>
</evidence>